<dbReference type="Gene3D" id="3.30.460.10">
    <property type="entry name" value="Beta Polymerase, domain 2"/>
    <property type="match status" value="1"/>
</dbReference>
<reference evidence="11" key="2">
    <citation type="journal article" date="2023" name="Syst. Appl. Microbiol.">
        <title>Govania unica gen. nov., sp. nov., a rare biosphere bacterium that represents a novel family in the class Alphaproteobacteria.</title>
        <authorList>
            <person name="Vandamme P."/>
            <person name="Peeters C."/>
            <person name="Hettiarachchi A."/>
            <person name="Cnockaert M."/>
            <person name="Carlier A."/>
        </authorList>
    </citation>
    <scope>NUCLEOTIDE SEQUENCE</scope>
    <source>
        <strain evidence="11">LMG 31809</strain>
    </source>
</reference>
<feature type="domain" description="tRNA nucleotidyltransferase/poly(A) polymerase RNA and SrmB- binding" evidence="10">
    <location>
        <begin position="191"/>
        <end position="241"/>
    </location>
</feature>
<keyword evidence="8" id="KW-0694">RNA-binding</keyword>
<organism evidence="11 12">
    <name type="scientific">Govanella unica</name>
    <dbReference type="NCBI Taxonomy" id="2975056"/>
    <lineage>
        <taxon>Bacteria</taxon>
        <taxon>Pseudomonadati</taxon>
        <taxon>Pseudomonadota</taxon>
        <taxon>Alphaproteobacteria</taxon>
        <taxon>Emcibacterales</taxon>
        <taxon>Govanellaceae</taxon>
        <taxon>Govanella</taxon>
    </lineage>
</organism>
<dbReference type="EMBL" id="JANWOI010000001">
    <property type="protein sequence ID" value="MDA5193151.1"/>
    <property type="molecule type" value="Genomic_DNA"/>
</dbReference>
<evidence type="ECO:0000259" key="9">
    <source>
        <dbReference type="Pfam" id="PF01743"/>
    </source>
</evidence>
<keyword evidence="7" id="KW-0460">Magnesium</keyword>
<dbReference type="Gene3D" id="1.10.3090.10">
    <property type="entry name" value="cca-adding enzyme, domain 2"/>
    <property type="match status" value="1"/>
</dbReference>
<keyword evidence="6" id="KW-0547">Nucleotide-binding</keyword>
<evidence type="ECO:0000256" key="8">
    <source>
        <dbReference type="RuleBase" id="RU003953"/>
    </source>
</evidence>
<dbReference type="AlphaFoldDB" id="A0A9X3TWQ9"/>
<dbReference type="InterPro" id="IPR043519">
    <property type="entry name" value="NT_sf"/>
</dbReference>
<dbReference type="InterPro" id="IPR050264">
    <property type="entry name" value="Bact_CCA-adding_enz_type3_sf"/>
</dbReference>
<dbReference type="GO" id="GO:0046872">
    <property type="term" value="F:metal ion binding"/>
    <property type="evidence" value="ECO:0007669"/>
    <property type="project" value="UniProtKB-KW"/>
</dbReference>
<dbReference type="Pfam" id="PF12627">
    <property type="entry name" value="PolyA_pol_RNAbd"/>
    <property type="match status" value="1"/>
</dbReference>
<dbReference type="SUPFAM" id="SSF81301">
    <property type="entry name" value="Nucleotidyltransferase"/>
    <property type="match status" value="1"/>
</dbReference>
<keyword evidence="3" id="KW-0819">tRNA processing</keyword>
<dbReference type="SUPFAM" id="SSF81891">
    <property type="entry name" value="Poly A polymerase C-terminal region-like"/>
    <property type="match status" value="1"/>
</dbReference>
<evidence type="ECO:0000256" key="2">
    <source>
        <dbReference type="ARBA" id="ARBA00022679"/>
    </source>
</evidence>
<dbReference type="RefSeq" id="WP_274942845.1">
    <property type="nucleotide sequence ID" value="NZ_JANWOI010000001.1"/>
</dbReference>
<dbReference type="CDD" id="cd05398">
    <property type="entry name" value="NT_ClassII-CCAase"/>
    <property type="match status" value="1"/>
</dbReference>
<evidence type="ECO:0000256" key="6">
    <source>
        <dbReference type="ARBA" id="ARBA00022741"/>
    </source>
</evidence>
<dbReference type="InterPro" id="IPR002646">
    <property type="entry name" value="PolA_pol_head_dom"/>
</dbReference>
<dbReference type="GO" id="GO:0008033">
    <property type="term" value="P:tRNA processing"/>
    <property type="evidence" value="ECO:0007669"/>
    <property type="project" value="UniProtKB-KW"/>
</dbReference>
<protein>
    <submittedName>
        <fullName evidence="11">CCA tRNA nucleotidyltransferase</fullName>
    </submittedName>
</protein>
<evidence type="ECO:0000313" key="11">
    <source>
        <dbReference type="EMBL" id="MDA5193151.1"/>
    </source>
</evidence>
<keyword evidence="4" id="KW-0548">Nucleotidyltransferase</keyword>
<dbReference type="PANTHER" id="PTHR46173:SF1">
    <property type="entry name" value="CCA TRNA NUCLEOTIDYLTRANSFERASE 1, MITOCHONDRIAL"/>
    <property type="match status" value="1"/>
</dbReference>
<sequence>MIELMNRDWIDAAPSRAVMEALHDGAGEDTLARFVGGAVRDGILGRTVKDVDIATVLLPDDVSLRLSRHAIKVVPTGIEHGTVTAVVDGRPFEITTLRRDVETDGRRAVVAFTDDWAEDAARRDFTMNALYADRMGVVYDPCGGLADLAAGRVRFVGEAEQRIREDALRILRFFRFHAWYGGEDMDAESYGACITRVDDLGILSVERVAAELLKLLAAPDPMPVLRMMQTGGVLRRVLPEAALLDRLAGLVPLEKTFKRVDALRRLGALMPDGAAEVGERLRLSKHDQERLAEMIVPREDIEPSRDGNAFGRRMRALVYGIGKDSFTDHMLLNWAGRGGDIRNKRWRELLNAVDAWQVPRFTIKGRDAIALGAEAGPGVGDLLEALELWWATRDFKPTRADLLAQLERMVMGQKPTQE</sequence>
<evidence type="ECO:0000259" key="10">
    <source>
        <dbReference type="Pfam" id="PF12627"/>
    </source>
</evidence>
<dbReference type="GO" id="GO:0016779">
    <property type="term" value="F:nucleotidyltransferase activity"/>
    <property type="evidence" value="ECO:0007669"/>
    <property type="project" value="UniProtKB-KW"/>
</dbReference>
<comment type="similarity">
    <text evidence="8">Belongs to the tRNA nucleotidyltransferase/poly(A) polymerase family.</text>
</comment>
<gene>
    <name evidence="11" type="ORF">NYP16_04170</name>
</gene>
<reference evidence="11" key="1">
    <citation type="submission" date="2022-08" db="EMBL/GenBank/DDBJ databases">
        <authorList>
            <person name="Vandamme P."/>
            <person name="Hettiarachchi A."/>
            <person name="Peeters C."/>
            <person name="Cnockaert M."/>
            <person name="Carlier A."/>
        </authorList>
    </citation>
    <scope>NUCLEOTIDE SEQUENCE</scope>
    <source>
        <strain evidence="11">LMG 31809</strain>
    </source>
</reference>
<dbReference type="Pfam" id="PF01743">
    <property type="entry name" value="PolyA_pol"/>
    <property type="match status" value="1"/>
</dbReference>
<accession>A0A9X3TWQ9</accession>
<keyword evidence="12" id="KW-1185">Reference proteome</keyword>
<evidence type="ECO:0000256" key="3">
    <source>
        <dbReference type="ARBA" id="ARBA00022694"/>
    </source>
</evidence>
<evidence type="ECO:0000256" key="5">
    <source>
        <dbReference type="ARBA" id="ARBA00022723"/>
    </source>
</evidence>
<dbReference type="GO" id="GO:0000049">
    <property type="term" value="F:tRNA binding"/>
    <property type="evidence" value="ECO:0007669"/>
    <property type="project" value="TreeGrafter"/>
</dbReference>
<dbReference type="Proteomes" id="UP001141619">
    <property type="component" value="Unassembled WGS sequence"/>
</dbReference>
<proteinExistence type="inferred from homology"/>
<feature type="domain" description="Poly A polymerase head" evidence="9">
    <location>
        <begin position="32"/>
        <end position="154"/>
    </location>
</feature>
<dbReference type="PANTHER" id="PTHR46173">
    <property type="entry name" value="CCA TRNA NUCLEOTIDYLTRANSFERASE 1, MITOCHONDRIAL"/>
    <property type="match status" value="1"/>
</dbReference>
<keyword evidence="5" id="KW-0479">Metal-binding</keyword>
<evidence type="ECO:0000256" key="4">
    <source>
        <dbReference type="ARBA" id="ARBA00022695"/>
    </source>
</evidence>
<dbReference type="InterPro" id="IPR032828">
    <property type="entry name" value="PolyA_RNA-bd"/>
</dbReference>
<dbReference type="GO" id="GO:0000166">
    <property type="term" value="F:nucleotide binding"/>
    <property type="evidence" value="ECO:0007669"/>
    <property type="project" value="UniProtKB-KW"/>
</dbReference>
<evidence type="ECO:0000256" key="7">
    <source>
        <dbReference type="ARBA" id="ARBA00022842"/>
    </source>
</evidence>
<evidence type="ECO:0000313" key="12">
    <source>
        <dbReference type="Proteomes" id="UP001141619"/>
    </source>
</evidence>
<evidence type="ECO:0000256" key="1">
    <source>
        <dbReference type="ARBA" id="ARBA00001946"/>
    </source>
</evidence>
<keyword evidence="2 8" id="KW-0808">Transferase</keyword>
<comment type="cofactor">
    <cofactor evidence="1">
        <name>Mg(2+)</name>
        <dbReference type="ChEBI" id="CHEBI:18420"/>
    </cofactor>
</comment>
<name>A0A9X3TWQ9_9PROT</name>
<comment type="caution">
    <text evidence="11">The sequence shown here is derived from an EMBL/GenBank/DDBJ whole genome shotgun (WGS) entry which is preliminary data.</text>
</comment>